<organism evidence="2 3">
    <name type="scientific">Diversispora eburnea</name>
    <dbReference type="NCBI Taxonomy" id="1213867"/>
    <lineage>
        <taxon>Eukaryota</taxon>
        <taxon>Fungi</taxon>
        <taxon>Fungi incertae sedis</taxon>
        <taxon>Mucoromycota</taxon>
        <taxon>Glomeromycotina</taxon>
        <taxon>Glomeromycetes</taxon>
        <taxon>Diversisporales</taxon>
        <taxon>Diversisporaceae</taxon>
        <taxon>Diversispora</taxon>
    </lineage>
</organism>
<feature type="region of interest" description="Disordered" evidence="1">
    <location>
        <begin position="1"/>
        <end position="54"/>
    </location>
</feature>
<feature type="non-terminal residue" evidence="2">
    <location>
        <position position="94"/>
    </location>
</feature>
<gene>
    <name evidence="2" type="ORF">DEBURN_LOCUS10773</name>
</gene>
<feature type="non-terminal residue" evidence="2">
    <location>
        <position position="1"/>
    </location>
</feature>
<dbReference type="AlphaFoldDB" id="A0A9N9GUL8"/>
<evidence type="ECO:0000313" key="2">
    <source>
        <dbReference type="EMBL" id="CAG8630920.1"/>
    </source>
</evidence>
<evidence type="ECO:0000313" key="3">
    <source>
        <dbReference type="Proteomes" id="UP000789706"/>
    </source>
</evidence>
<feature type="compositionally biased region" description="Acidic residues" evidence="1">
    <location>
        <begin position="21"/>
        <end position="30"/>
    </location>
</feature>
<reference evidence="2" key="1">
    <citation type="submission" date="2021-06" db="EMBL/GenBank/DDBJ databases">
        <authorList>
            <person name="Kallberg Y."/>
            <person name="Tangrot J."/>
            <person name="Rosling A."/>
        </authorList>
    </citation>
    <scope>NUCLEOTIDE SEQUENCE</scope>
    <source>
        <strain evidence="2">AZ414A</strain>
    </source>
</reference>
<protein>
    <submittedName>
        <fullName evidence="2">3301_t:CDS:1</fullName>
    </submittedName>
</protein>
<sequence>EINFPKGNANESDNNNKNESENDTESDNSDSIESKYKESNLESESESDSDNDKDILDKISVMIGDSLVETELNVDTLSTKKQAQFNQLFEENQD</sequence>
<keyword evidence="3" id="KW-1185">Reference proteome</keyword>
<dbReference type="Proteomes" id="UP000789706">
    <property type="component" value="Unassembled WGS sequence"/>
</dbReference>
<comment type="caution">
    <text evidence="2">The sequence shown here is derived from an EMBL/GenBank/DDBJ whole genome shotgun (WGS) entry which is preliminary data.</text>
</comment>
<accession>A0A9N9GUL8</accession>
<proteinExistence type="predicted"/>
<dbReference type="EMBL" id="CAJVPK010003787">
    <property type="protein sequence ID" value="CAG8630920.1"/>
    <property type="molecule type" value="Genomic_DNA"/>
</dbReference>
<name>A0A9N9GUL8_9GLOM</name>
<evidence type="ECO:0000256" key="1">
    <source>
        <dbReference type="SAM" id="MobiDB-lite"/>
    </source>
</evidence>